<dbReference type="PANTHER" id="PTHR42866">
    <property type="entry name" value="3-DEOXY-MANNO-OCTULOSONATE CYTIDYLYLTRANSFERASE"/>
    <property type="match status" value="1"/>
</dbReference>
<dbReference type="AlphaFoldDB" id="F8FQG9"/>
<keyword evidence="1 4" id="KW-0808">Transferase</keyword>
<dbReference type="EMBL" id="CP002869">
    <property type="protein sequence ID" value="AEI39230.1"/>
    <property type="molecule type" value="Genomic_DNA"/>
</dbReference>
<dbReference type="InterPro" id="IPR029044">
    <property type="entry name" value="Nucleotide-diphossugar_trans"/>
</dbReference>
<evidence type="ECO:0000313" key="4">
    <source>
        <dbReference type="EMBL" id="AEI39230.1"/>
    </source>
</evidence>
<dbReference type="KEGG" id="pms:KNP414_00626"/>
<dbReference type="InterPro" id="IPR003329">
    <property type="entry name" value="Cytidylyl_trans"/>
</dbReference>
<keyword evidence="3" id="KW-0448">Lipopolysaccharide biosynthesis</keyword>
<dbReference type="Pfam" id="PF02348">
    <property type="entry name" value="CTP_transf_3"/>
    <property type="match status" value="1"/>
</dbReference>
<dbReference type="GO" id="GO:0008690">
    <property type="term" value="F:3-deoxy-manno-octulosonate cytidylyltransferase activity"/>
    <property type="evidence" value="ECO:0007669"/>
    <property type="project" value="InterPro"/>
</dbReference>
<name>F8FQG9_PAEMK</name>
<dbReference type="PATRIC" id="fig|1036673.3.peg.553"/>
<evidence type="ECO:0000256" key="3">
    <source>
        <dbReference type="ARBA" id="ARBA00022985"/>
    </source>
</evidence>
<evidence type="ECO:0000256" key="2">
    <source>
        <dbReference type="ARBA" id="ARBA00022695"/>
    </source>
</evidence>
<protein>
    <submittedName>
        <fullName evidence="4">3-deoxy-D-manno-octulosonate cytidylyltransferase</fullName>
    </submittedName>
</protein>
<dbReference type="GO" id="GO:0009103">
    <property type="term" value="P:lipopolysaccharide biosynthetic process"/>
    <property type="evidence" value="ECO:0007669"/>
    <property type="project" value="UniProtKB-KW"/>
</dbReference>
<dbReference type="GO" id="GO:0005829">
    <property type="term" value="C:cytosol"/>
    <property type="evidence" value="ECO:0007669"/>
    <property type="project" value="TreeGrafter"/>
</dbReference>
<dbReference type="PANTHER" id="PTHR42866:SF2">
    <property type="entry name" value="3-DEOXY-MANNO-OCTULOSONATE CYTIDYLYLTRANSFERASE, MITOCHONDRIAL"/>
    <property type="match status" value="1"/>
</dbReference>
<dbReference type="HOGENOM" id="CLU_065038_0_1_9"/>
<reference evidence="4 5" key="2">
    <citation type="journal article" date="2013" name="Genome Announc.">
        <title>Genome Sequence of Growth-Improving Paenibacillus mucilaginosus Strain KNP414.</title>
        <authorList>
            <person name="Lu J.J."/>
            <person name="Wang J.F."/>
            <person name="Hu X.F."/>
        </authorList>
    </citation>
    <scope>NUCLEOTIDE SEQUENCE [LARGE SCALE GENOMIC DNA]</scope>
    <source>
        <strain evidence="4 5">KNP414</strain>
    </source>
</reference>
<sequence length="215" mass="24256">MIQRVWEQAVKSGLDEVVIATDSEKIYNAALQFGAAAYMTSPHHVSGTGRLAELAEQIKADFYVNIQGDEPFISPEVINGLVEEWRRDSTRDVYTAANPNISQDDFLSPNVVKVVTNLSRDALYFSRSPIPHFREQNTGVQPYKHIGIYGFTAKGLELYKILPAGMLEKTESLEQLRFLENGEKIRVFLTGYESIGVDTEDDLLKVRNMLKERAL</sequence>
<reference evidence="5" key="1">
    <citation type="submission" date="2011-06" db="EMBL/GenBank/DDBJ databases">
        <title>Complete genome sequence of Paenibacillus mucilaginosus KNP414.</title>
        <authorList>
            <person name="Wang J."/>
            <person name="Hu S."/>
            <person name="Hu X."/>
            <person name="Zhang B."/>
            <person name="Dong D."/>
            <person name="Zhang S."/>
            <person name="Zhao K."/>
            <person name="Wu D."/>
        </authorList>
    </citation>
    <scope>NUCLEOTIDE SEQUENCE [LARGE SCALE GENOMIC DNA]</scope>
    <source>
        <strain evidence="5">KNP414</strain>
    </source>
</reference>
<dbReference type="NCBIfam" id="TIGR00466">
    <property type="entry name" value="kdsB"/>
    <property type="match status" value="1"/>
</dbReference>
<dbReference type="CDD" id="cd02517">
    <property type="entry name" value="CMP-KDO-Synthetase"/>
    <property type="match status" value="1"/>
</dbReference>
<accession>F8FQG9</accession>
<evidence type="ECO:0000256" key="1">
    <source>
        <dbReference type="ARBA" id="ARBA00022679"/>
    </source>
</evidence>
<proteinExistence type="predicted"/>
<organism evidence="4 5">
    <name type="scientific">Paenibacillus mucilaginosus (strain KNP414)</name>
    <dbReference type="NCBI Taxonomy" id="1036673"/>
    <lineage>
        <taxon>Bacteria</taxon>
        <taxon>Bacillati</taxon>
        <taxon>Bacillota</taxon>
        <taxon>Bacilli</taxon>
        <taxon>Bacillales</taxon>
        <taxon>Paenibacillaceae</taxon>
        <taxon>Paenibacillus</taxon>
    </lineage>
</organism>
<dbReference type="NCBIfam" id="NF003952">
    <property type="entry name" value="PRK05450.1-5"/>
    <property type="match status" value="1"/>
</dbReference>
<gene>
    <name evidence="4" type="ordered locus">KNP414_00626</name>
</gene>
<keyword evidence="2 4" id="KW-0548">Nucleotidyltransferase</keyword>
<dbReference type="Proteomes" id="UP000006620">
    <property type="component" value="Chromosome"/>
</dbReference>
<evidence type="ECO:0000313" key="5">
    <source>
        <dbReference type="Proteomes" id="UP000006620"/>
    </source>
</evidence>
<dbReference type="Gene3D" id="3.90.550.10">
    <property type="entry name" value="Spore Coat Polysaccharide Biosynthesis Protein SpsA, Chain A"/>
    <property type="match status" value="1"/>
</dbReference>
<dbReference type="InterPro" id="IPR004528">
    <property type="entry name" value="KdsB"/>
</dbReference>
<dbReference type="SUPFAM" id="SSF53448">
    <property type="entry name" value="Nucleotide-diphospho-sugar transferases"/>
    <property type="match status" value="1"/>
</dbReference>